<name>A0A9P6ZT48_9AGAM</name>
<dbReference type="OrthoDB" id="2687863at2759"/>
<dbReference type="EMBL" id="JABBWD010000031">
    <property type="protein sequence ID" value="KAG1775767.1"/>
    <property type="molecule type" value="Genomic_DNA"/>
</dbReference>
<reference evidence="2" key="1">
    <citation type="journal article" date="2020" name="New Phytol.">
        <title>Comparative genomics reveals dynamic genome evolution in host specialist ectomycorrhizal fungi.</title>
        <authorList>
            <person name="Lofgren L.A."/>
            <person name="Nguyen N.H."/>
            <person name="Vilgalys R."/>
            <person name="Ruytinx J."/>
            <person name="Liao H.L."/>
            <person name="Branco S."/>
            <person name="Kuo A."/>
            <person name="LaButti K."/>
            <person name="Lipzen A."/>
            <person name="Andreopoulos W."/>
            <person name="Pangilinan J."/>
            <person name="Riley R."/>
            <person name="Hundley H."/>
            <person name="Na H."/>
            <person name="Barry K."/>
            <person name="Grigoriev I.V."/>
            <person name="Stajich J.E."/>
            <person name="Kennedy P.G."/>
        </authorList>
    </citation>
    <scope>NUCLEOTIDE SEQUENCE</scope>
    <source>
        <strain evidence="2">DOB743</strain>
    </source>
</reference>
<proteinExistence type="predicted"/>
<sequence>MPVEYRQAFSMAYSPLQHVVPILFLLRTTLAMPTHPFLPIHVRFSIAFRRSSTNLAPMLMKQPNSSNAQGAPSSLAVLVLSKLLQYRTERHCMLLHGRGRSSKTNLTSRARRRNLSLPPPRRPPHLLKVPALPQQVQPHSHHLSHCWLVSYCFSAAHLPRTPMVINTGAAYVQSFYFSRLPIFHQSCFLVVRLMQCIELG</sequence>
<comment type="caution">
    <text evidence="2">The sequence shown here is derived from an EMBL/GenBank/DDBJ whole genome shotgun (WGS) entry which is preliminary data.</text>
</comment>
<keyword evidence="3" id="KW-1185">Reference proteome</keyword>
<protein>
    <submittedName>
        <fullName evidence="2">Uncharacterized protein</fullName>
    </submittedName>
</protein>
<gene>
    <name evidence="2" type="ORF">EV702DRAFT_415342</name>
</gene>
<dbReference type="AlphaFoldDB" id="A0A9P6ZT48"/>
<evidence type="ECO:0000313" key="3">
    <source>
        <dbReference type="Proteomes" id="UP000714275"/>
    </source>
</evidence>
<dbReference type="Proteomes" id="UP000714275">
    <property type="component" value="Unassembled WGS sequence"/>
</dbReference>
<accession>A0A9P6ZT48</accession>
<organism evidence="2 3">
    <name type="scientific">Suillus placidus</name>
    <dbReference type="NCBI Taxonomy" id="48579"/>
    <lineage>
        <taxon>Eukaryota</taxon>
        <taxon>Fungi</taxon>
        <taxon>Dikarya</taxon>
        <taxon>Basidiomycota</taxon>
        <taxon>Agaricomycotina</taxon>
        <taxon>Agaricomycetes</taxon>
        <taxon>Agaricomycetidae</taxon>
        <taxon>Boletales</taxon>
        <taxon>Suillineae</taxon>
        <taxon>Suillaceae</taxon>
        <taxon>Suillus</taxon>
    </lineage>
</organism>
<evidence type="ECO:0000313" key="2">
    <source>
        <dbReference type="EMBL" id="KAG1775767.1"/>
    </source>
</evidence>
<evidence type="ECO:0000256" key="1">
    <source>
        <dbReference type="SAM" id="MobiDB-lite"/>
    </source>
</evidence>
<feature type="region of interest" description="Disordered" evidence="1">
    <location>
        <begin position="100"/>
        <end position="123"/>
    </location>
</feature>